<keyword evidence="5 10" id="KW-0812">Transmembrane</keyword>
<protein>
    <recommendedName>
        <fullName evidence="10">Large-conductance mechanosensitive channel</fullName>
    </recommendedName>
</protein>
<dbReference type="Pfam" id="PF01741">
    <property type="entry name" value="MscL"/>
    <property type="match status" value="1"/>
</dbReference>
<dbReference type="SUPFAM" id="SSF81330">
    <property type="entry name" value="Gated mechanosensitive channel"/>
    <property type="match status" value="1"/>
</dbReference>
<keyword evidence="7 10" id="KW-0406">Ion transport</keyword>
<comment type="subcellular location">
    <subcellularLocation>
        <location evidence="1 10">Cell membrane</location>
        <topology evidence="1 10">Multi-pass membrane protein</topology>
    </subcellularLocation>
</comment>
<comment type="function">
    <text evidence="10">Channel that opens in response to stretch forces in the membrane lipid bilayer. May participate in the regulation of osmotic pressure changes within the cell.</text>
</comment>
<evidence type="ECO:0000256" key="8">
    <source>
        <dbReference type="ARBA" id="ARBA00023136"/>
    </source>
</evidence>
<dbReference type="InterPro" id="IPR019823">
    <property type="entry name" value="Mechanosensitive_channel_CS"/>
</dbReference>
<dbReference type="AlphaFoldDB" id="A0A1G9UB27"/>
<comment type="similarity">
    <text evidence="2 10">Belongs to the MscL family.</text>
</comment>
<comment type="subunit">
    <text evidence="10">Homopentamer.</text>
</comment>
<dbReference type="NCBIfam" id="TIGR00220">
    <property type="entry name" value="mscL"/>
    <property type="match status" value="1"/>
</dbReference>
<proteinExistence type="inferred from homology"/>
<keyword evidence="12" id="KW-1185">Reference proteome</keyword>
<evidence type="ECO:0000256" key="6">
    <source>
        <dbReference type="ARBA" id="ARBA00022989"/>
    </source>
</evidence>
<dbReference type="Proteomes" id="UP000187651">
    <property type="component" value="Unassembled WGS sequence"/>
</dbReference>
<dbReference type="RefSeq" id="WP_074520923.1">
    <property type="nucleotide sequence ID" value="NZ_FNHZ01000001.1"/>
</dbReference>
<accession>A0A1G9UB27</accession>
<keyword evidence="6 10" id="KW-1133">Transmembrane helix</keyword>
<evidence type="ECO:0000256" key="2">
    <source>
        <dbReference type="ARBA" id="ARBA00007254"/>
    </source>
</evidence>
<organism evidence="11 12">
    <name type="scientific">Lachnospira pectinoschiza</name>
    <dbReference type="NCBI Taxonomy" id="28052"/>
    <lineage>
        <taxon>Bacteria</taxon>
        <taxon>Bacillati</taxon>
        <taxon>Bacillota</taxon>
        <taxon>Clostridia</taxon>
        <taxon>Lachnospirales</taxon>
        <taxon>Lachnospiraceae</taxon>
        <taxon>Lachnospira</taxon>
    </lineage>
</organism>
<dbReference type="GO" id="GO:0005886">
    <property type="term" value="C:plasma membrane"/>
    <property type="evidence" value="ECO:0007669"/>
    <property type="project" value="UniProtKB-SubCell"/>
</dbReference>
<name>A0A1G9UB27_9FIRM</name>
<evidence type="ECO:0000313" key="12">
    <source>
        <dbReference type="Proteomes" id="UP000187651"/>
    </source>
</evidence>
<feature type="transmembrane region" description="Helical" evidence="10">
    <location>
        <begin position="20"/>
        <end position="38"/>
    </location>
</feature>
<evidence type="ECO:0000256" key="7">
    <source>
        <dbReference type="ARBA" id="ARBA00023065"/>
    </source>
</evidence>
<dbReference type="InterPro" id="IPR037673">
    <property type="entry name" value="MSC/AndL"/>
</dbReference>
<evidence type="ECO:0000256" key="10">
    <source>
        <dbReference type="HAMAP-Rule" id="MF_00115"/>
    </source>
</evidence>
<reference evidence="12" key="1">
    <citation type="submission" date="2016-10" db="EMBL/GenBank/DDBJ databases">
        <authorList>
            <person name="Varghese N."/>
            <person name="Submissions S."/>
        </authorList>
    </citation>
    <scope>NUCLEOTIDE SEQUENCE [LARGE SCALE GENOMIC DNA]</scope>
    <source>
        <strain evidence="12">M83</strain>
    </source>
</reference>
<dbReference type="EMBL" id="FNHZ01000001">
    <property type="protein sequence ID" value="SDM57167.1"/>
    <property type="molecule type" value="Genomic_DNA"/>
</dbReference>
<dbReference type="PANTHER" id="PTHR30266">
    <property type="entry name" value="MECHANOSENSITIVE CHANNEL MSCL"/>
    <property type="match status" value="1"/>
</dbReference>
<evidence type="ECO:0000313" key="11">
    <source>
        <dbReference type="EMBL" id="SDM57167.1"/>
    </source>
</evidence>
<dbReference type="InterPro" id="IPR001185">
    <property type="entry name" value="MS_channel"/>
</dbReference>
<feature type="transmembrane region" description="Helical" evidence="10">
    <location>
        <begin position="77"/>
        <end position="98"/>
    </location>
</feature>
<dbReference type="GO" id="GO:0008381">
    <property type="term" value="F:mechanosensitive monoatomic ion channel activity"/>
    <property type="evidence" value="ECO:0007669"/>
    <property type="project" value="UniProtKB-UniRule"/>
</dbReference>
<evidence type="ECO:0000256" key="3">
    <source>
        <dbReference type="ARBA" id="ARBA00022448"/>
    </source>
</evidence>
<keyword evidence="8 10" id="KW-0472">Membrane</keyword>
<evidence type="ECO:0000256" key="9">
    <source>
        <dbReference type="ARBA" id="ARBA00023303"/>
    </source>
</evidence>
<evidence type="ECO:0000256" key="1">
    <source>
        <dbReference type="ARBA" id="ARBA00004651"/>
    </source>
</evidence>
<dbReference type="Gene3D" id="1.10.1200.120">
    <property type="entry name" value="Large-conductance mechanosensitive channel, MscL, domain 1"/>
    <property type="match status" value="1"/>
</dbReference>
<dbReference type="PANTHER" id="PTHR30266:SF2">
    <property type="entry name" value="LARGE-CONDUCTANCE MECHANOSENSITIVE CHANNEL"/>
    <property type="match status" value="1"/>
</dbReference>
<evidence type="ECO:0000256" key="5">
    <source>
        <dbReference type="ARBA" id="ARBA00022692"/>
    </source>
</evidence>
<evidence type="ECO:0000256" key="4">
    <source>
        <dbReference type="ARBA" id="ARBA00022475"/>
    </source>
</evidence>
<gene>
    <name evidence="10" type="primary">mscL</name>
    <name evidence="11" type="ORF">SAMN05216544_0695</name>
</gene>
<dbReference type="OrthoDB" id="9810350at2"/>
<dbReference type="PROSITE" id="PS01327">
    <property type="entry name" value="MSCL"/>
    <property type="match status" value="1"/>
</dbReference>
<keyword evidence="4 10" id="KW-1003">Cell membrane</keyword>
<dbReference type="InterPro" id="IPR036019">
    <property type="entry name" value="MscL_channel"/>
</dbReference>
<keyword evidence="3 10" id="KW-0813">Transport</keyword>
<dbReference type="HAMAP" id="MF_00115">
    <property type="entry name" value="MscL"/>
    <property type="match status" value="1"/>
</dbReference>
<keyword evidence="9 10" id="KW-0407">Ion channel</keyword>
<dbReference type="PRINTS" id="PR01264">
    <property type="entry name" value="MECHCHANNEL"/>
</dbReference>
<sequence>MKKFFKEFKEFALKGNVMDMAVGVIIGAAFGSIVTALTTDFINPLINSIGGASFGGKILLPWSGTGENAQYLLWGDFLTQVVNFIIMAFCIFLMVKAVNKLSSLGKKEEVKDPTEKECPYCFSKISVKATRCPHCTSELK</sequence>